<dbReference type="RefSeq" id="XP_008798765.1">
    <property type="nucleotide sequence ID" value="XM_008800543.4"/>
</dbReference>
<accession>A0A8B7CGC6</accession>
<dbReference type="GeneID" id="103713564"/>
<comment type="pathway">
    <text evidence="2">Protein modification; protein ubiquitination.</text>
</comment>
<dbReference type="Pfam" id="PF00632">
    <property type="entry name" value="HECT"/>
    <property type="match status" value="1"/>
</dbReference>
<dbReference type="GO" id="GO:0000209">
    <property type="term" value="P:protein polyubiquitination"/>
    <property type="evidence" value="ECO:0007669"/>
    <property type="project" value="TreeGrafter"/>
</dbReference>
<dbReference type="InterPro" id="IPR000626">
    <property type="entry name" value="Ubiquitin-like_dom"/>
</dbReference>
<dbReference type="InterPro" id="IPR050409">
    <property type="entry name" value="E3_ubiq-protein_ligase"/>
</dbReference>
<dbReference type="FunFam" id="3.30.2410.10:FF:000020">
    <property type="entry name" value="E3 ubiquitin-protein ligase UPL5"/>
    <property type="match status" value="1"/>
</dbReference>
<dbReference type="GO" id="GO:0006511">
    <property type="term" value="P:ubiquitin-dependent protein catabolic process"/>
    <property type="evidence" value="ECO:0007669"/>
    <property type="project" value="TreeGrafter"/>
</dbReference>
<evidence type="ECO:0000259" key="8">
    <source>
        <dbReference type="PROSITE" id="PS50053"/>
    </source>
</evidence>
<comment type="catalytic activity">
    <reaction evidence="1">
        <text>S-ubiquitinyl-[E2 ubiquitin-conjugating enzyme]-L-cysteine + [acceptor protein]-L-lysine = [E2 ubiquitin-conjugating enzyme]-L-cysteine + N(6)-ubiquitinyl-[acceptor protein]-L-lysine.</text>
        <dbReference type="EC" id="2.3.2.26"/>
    </reaction>
</comment>
<dbReference type="Gene3D" id="3.30.2160.10">
    <property type="entry name" value="Hect, E3 ligase catalytic domain"/>
    <property type="match status" value="1"/>
</dbReference>
<evidence type="ECO:0000313" key="11">
    <source>
        <dbReference type="RefSeq" id="XP_008798765.1"/>
    </source>
</evidence>
<dbReference type="InterPro" id="IPR000569">
    <property type="entry name" value="HECT_dom"/>
</dbReference>
<proteinExistence type="predicted"/>
<dbReference type="InterPro" id="IPR029071">
    <property type="entry name" value="Ubiquitin-like_domsf"/>
</dbReference>
<reference evidence="11" key="2">
    <citation type="submission" date="2025-08" db="UniProtKB">
        <authorList>
            <consortium name="RefSeq"/>
        </authorList>
    </citation>
    <scope>IDENTIFICATION</scope>
    <source>
        <tissue evidence="11">Young leaves</tissue>
    </source>
</reference>
<keyword evidence="5 6" id="KW-0833">Ubl conjugation pathway</keyword>
<dbReference type="PROSITE" id="PS50237">
    <property type="entry name" value="HECT"/>
    <property type="match status" value="1"/>
</dbReference>
<dbReference type="PRINTS" id="PR00348">
    <property type="entry name" value="UBIQUITIN"/>
</dbReference>
<dbReference type="InterPro" id="IPR019956">
    <property type="entry name" value="Ubiquitin_dom"/>
</dbReference>
<feature type="compositionally biased region" description="Low complexity" evidence="7">
    <location>
        <begin position="31"/>
        <end position="43"/>
    </location>
</feature>
<dbReference type="Gene3D" id="3.90.1750.10">
    <property type="entry name" value="Hect, E3 ligase catalytic domains"/>
    <property type="match status" value="1"/>
</dbReference>
<dbReference type="PANTHER" id="PTHR11254:SF424">
    <property type="entry name" value="E3 UBIQUITIN-PROTEIN LIGASE UPL5"/>
    <property type="match status" value="1"/>
</dbReference>
<feature type="region of interest" description="Disordered" evidence="7">
    <location>
        <begin position="25"/>
        <end position="52"/>
    </location>
</feature>
<dbReference type="Gene3D" id="3.30.2410.10">
    <property type="entry name" value="Hect, E3 ligase catalytic domain"/>
    <property type="match status" value="1"/>
</dbReference>
<evidence type="ECO:0000259" key="9">
    <source>
        <dbReference type="PROSITE" id="PS50237"/>
    </source>
</evidence>
<feature type="domain" description="Ubiquitin-like" evidence="8">
    <location>
        <begin position="90"/>
        <end position="165"/>
    </location>
</feature>
<dbReference type="SMART" id="SM00119">
    <property type="entry name" value="HECTc"/>
    <property type="match status" value="1"/>
</dbReference>
<feature type="domain" description="HECT" evidence="9">
    <location>
        <begin position="537"/>
        <end position="877"/>
    </location>
</feature>
<feature type="active site" description="Glycyl thioester intermediate" evidence="6">
    <location>
        <position position="843"/>
    </location>
</feature>
<evidence type="ECO:0000256" key="6">
    <source>
        <dbReference type="PROSITE-ProRule" id="PRU00104"/>
    </source>
</evidence>
<dbReference type="KEGG" id="pda:103713564"/>
<keyword evidence="4" id="KW-0808">Transferase</keyword>
<dbReference type="OrthoDB" id="8068875at2759"/>
<evidence type="ECO:0000256" key="2">
    <source>
        <dbReference type="ARBA" id="ARBA00004906"/>
    </source>
</evidence>
<dbReference type="PROSITE" id="PS50053">
    <property type="entry name" value="UBIQUITIN_2"/>
    <property type="match status" value="1"/>
</dbReference>
<dbReference type="GO" id="GO:0005737">
    <property type="term" value="C:cytoplasm"/>
    <property type="evidence" value="ECO:0007669"/>
    <property type="project" value="TreeGrafter"/>
</dbReference>
<dbReference type="Proteomes" id="UP000228380">
    <property type="component" value="Chromosome 1"/>
</dbReference>
<dbReference type="SUPFAM" id="SSF56204">
    <property type="entry name" value="Hect, E3 ligase catalytic domain"/>
    <property type="match status" value="1"/>
</dbReference>
<name>A0A8B7CGC6_PHODC</name>
<gene>
    <name evidence="11" type="primary">LOC103713564</name>
</gene>
<dbReference type="SMART" id="SM00213">
    <property type="entry name" value="UBQ"/>
    <property type="match status" value="1"/>
</dbReference>
<sequence>MSSIGSGELYAAIARLRQRFDQHRKRKLDDYAPLSSPSAAAADSDSDEDQDSFPLLKMHKLGSSSSSCAAGDDHPSQLRPYPSSSSSSTLHFFVRLMSRNTVVIHARPDDTVDSVIDQLQSITGIPTSEQRLLYRGRQLQGEATLAACAVENDASLQLTGRLRSTKYPRAWQIADDLIASICSLDSIGNDRVHGTRTNVEGLIKRFLVLTCNIFESNREEAAAHLEVFTLSGAPSALVKLYLSPVHDNRLVATNAIKIFLHPNPDFLPEDIHVQCAPIVLKFCKILSGTVGKKDPQYTQCRSALASLLEAAGGARYLTHMKPLDIILDLLGFISELTKLVLSELSGFMLNEQPGLDDLSNFLAAMRWAIQDWMGMEGPIARHLYNSKHPEYEDWIGSLHHLFIELLKMVDQGLKRVEDCINQEGLEKCESFLTMWPDIVAVLSIANVFAKMFEDAQQLLHALLLVRRVPVNFLLKHAKRSDKLRWFLKYKDVTDFEARRNLVLMLLPEWKDEDDLHEMLIDRSQLLAESFEYINQADPMALHGGLFLEFKNEEATGPGVLREWFCLLCQAIFNPQNVLFLPCPNDRRRFFPNPASAVDPLHLKYFSFTGRVIALALMHKVQVGIVFDRVFFLQLAGKSVTLEDIKNADPCLYISCKQILDMDADLINSDALGLTFVREINELGSQRTIELCPMGKDIVVNSKNRDEYVNLLIQHHFVTSISEQVTHFAQGFADILSNSKHHKFFFQSLDLQDFDRLIGGSDSVINVKEWKAHTEYNGYKAKDRQICWFWKIVEEMSEEQRRILLFFWTSVKYLPIDGFRGLGSKLYIYRSLTSQDSLPTSHTCFFRLCLPAYKSKSSMQDPLRLITQEHVSCGFGFW</sequence>
<dbReference type="Pfam" id="PF00240">
    <property type="entry name" value="ubiquitin"/>
    <property type="match status" value="1"/>
</dbReference>
<evidence type="ECO:0000256" key="4">
    <source>
        <dbReference type="ARBA" id="ARBA00022679"/>
    </source>
</evidence>
<dbReference type="Gene3D" id="3.10.20.90">
    <property type="entry name" value="Phosphatidylinositol 3-kinase Catalytic Subunit, Chain A, domain 1"/>
    <property type="match status" value="1"/>
</dbReference>
<dbReference type="CDD" id="cd00078">
    <property type="entry name" value="HECTc"/>
    <property type="match status" value="1"/>
</dbReference>
<evidence type="ECO:0000313" key="10">
    <source>
        <dbReference type="Proteomes" id="UP000228380"/>
    </source>
</evidence>
<protein>
    <recommendedName>
        <fullName evidence="3">HECT-type E3 ubiquitin transferase</fullName>
        <ecNumber evidence="3">2.3.2.26</ecNumber>
    </recommendedName>
</protein>
<evidence type="ECO:0000256" key="1">
    <source>
        <dbReference type="ARBA" id="ARBA00000885"/>
    </source>
</evidence>
<dbReference type="InterPro" id="IPR035983">
    <property type="entry name" value="Hect_E3_ubiquitin_ligase"/>
</dbReference>
<evidence type="ECO:0000256" key="3">
    <source>
        <dbReference type="ARBA" id="ARBA00012485"/>
    </source>
</evidence>
<feature type="region of interest" description="Disordered" evidence="7">
    <location>
        <begin position="64"/>
        <end position="85"/>
    </location>
</feature>
<keyword evidence="10" id="KW-1185">Reference proteome</keyword>
<evidence type="ECO:0000256" key="7">
    <source>
        <dbReference type="SAM" id="MobiDB-lite"/>
    </source>
</evidence>
<organism evidence="10 11">
    <name type="scientific">Phoenix dactylifera</name>
    <name type="common">Date palm</name>
    <dbReference type="NCBI Taxonomy" id="42345"/>
    <lineage>
        <taxon>Eukaryota</taxon>
        <taxon>Viridiplantae</taxon>
        <taxon>Streptophyta</taxon>
        <taxon>Embryophyta</taxon>
        <taxon>Tracheophyta</taxon>
        <taxon>Spermatophyta</taxon>
        <taxon>Magnoliopsida</taxon>
        <taxon>Liliopsida</taxon>
        <taxon>Arecaceae</taxon>
        <taxon>Coryphoideae</taxon>
        <taxon>Phoeniceae</taxon>
        <taxon>Phoenix</taxon>
    </lineage>
</organism>
<dbReference type="AlphaFoldDB" id="A0A8B7CGC6"/>
<reference evidence="10" key="1">
    <citation type="journal article" date="2019" name="Nat. Commun.">
        <title>Genome-wide association mapping of date palm fruit traits.</title>
        <authorList>
            <person name="Hazzouri K.M."/>
            <person name="Gros-Balthazard M."/>
            <person name="Flowers J.M."/>
            <person name="Copetti D."/>
            <person name="Lemansour A."/>
            <person name="Lebrun M."/>
            <person name="Masmoudi K."/>
            <person name="Ferrand S."/>
            <person name="Dhar M.I."/>
            <person name="Fresquez Z.A."/>
            <person name="Rosas U."/>
            <person name="Zhang J."/>
            <person name="Talag J."/>
            <person name="Lee S."/>
            <person name="Kudrna D."/>
            <person name="Powell R.F."/>
            <person name="Leitch I.J."/>
            <person name="Krueger R.R."/>
            <person name="Wing R.A."/>
            <person name="Amiri K.M.A."/>
            <person name="Purugganan M.D."/>
        </authorList>
    </citation>
    <scope>NUCLEOTIDE SEQUENCE [LARGE SCALE GENOMIC DNA]</scope>
    <source>
        <strain evidence="10">cv. Khalas</strain>
    </source>
</reference>
<evidence type="ECO:0000256" key="5">
    <source>
        <dbReference type="ARBA" id="ARBA00022786"/>
    </source>
</evidence>
<dbReference type="EC" id="2.3.2.26" evidence="3"/>
<dbReference type="PANTHER" id="PTHR11254">
    <property type="entry name" value="HECT DOMAIN UBIQUITIN-PROTEIN LIGASE"/>
    <property type="match status" value="1"/>
</dbReference>
<dbReference type="GO" id="GO:0061630">
    <property type="term" value="F:ubiquitin protein ligase activity"/>
    <property type="evidence" value="ECO:0007669"/>
    <property type="project" value="UniProtKB-EC"/>
</dbReference>
<dbReference type="SUPFAM" id="SSF54236">
    <property type="entry name" value="Ubiquitin-like"/>
    <property type="match status" value="1"/>
</dbReference>